<dbReference type="AlphaFoldDB" id="A0A4R3M9U8"/>
<dbReference type="Gene3D" id="3.40.50.880">
    <property type="match status" value="1"/>
</dbReference>
<reference evidence="2 3" key="1">
    <citation type="submission" date="2019-03" db="EMBL/GenBank/DDBJ databases">
        <title>Genomic Encyclopedia of Type Strains, Phase IV (KMG-IV): sequencing the most valuable type-strain genomes for metagenomic binning, comparative biology and taxonomic classification.</title>
        <authorList>
            <person name="Goeker M."/>
        </authorList>
    </citation>
    <scope>NUCLEOTIDE SEQUENCE [LARGE SCALE GENOMIC DNA]</scope>
    <source>
        <strain evidence="2 3">DSM 19345</strain>
    </source>
</reference>
<dbReference type="GO" id="GO:0005829">
    <property type="term" value="C:cytosol"/>
    <property type="evidence" value="ECO:0007669"/>
    <property type="project" value="TreeGrafter"/>
</dbReference>
<evidence type="ECO:0000313" key="2">
    <source>
        <dbReference type="EMBL" id="TCT09986.1"/>
    </source>
</evidence>
<dbReference type="InterPro" id="IPR017926">
    <property type="entry name" value="GATASE"/>
</dbReference>
<dbReference type="PROSITE" id="PS51273">
    <property type="entry name" value="GATASE_TYPE_1"/>
    <property type="match status" value="1"/>
</dbReference>
<protein>
    <submittedName>
        <fullName evidence="2">GMP synthase-like glutamine amidotransferase</fullName>
    </submittedName>
</protein>
<organism evidence="2 3">
    <name type="scientific">Tepidamorphus gemmatus</name>
    <dbReference type="NCBI Taxonomy" id="747076"/>
    <lineage>
        <taxon>Bacteria</taxon>
        <taxon>Pseudomonadati</taxon>
        <taxon>Pseudomonadota</taxon>
        <taxon>Alphaproteobacteria</taxon>
        <taxon>Hyphomicrobiales</taxon>
        <taxon>Tepidamorphaceae</taxon>
        <taxon>Tepidamorphus</taxon>
    </lineage>
</organism>
<sequence>MKILIVENYPGTPIGIVGEALAEAGAETSHVVAHAGEPLPEHPDGFAGMVMLGGAQSALDDDDYPHLPGLVRLTRVFGDAGKAVLGICLGAQIIARAYGGENILSRPVEFGYRPVSPLPEAAADPVLSALAEPTPTFHWHQDTVTLPPGAVRLAESEMTPIQAFRIGRKVYAVQFHFEASGRIVSDWSVSFAGHIAAHTPDWPQRVAAEVAAHASAADALGRELARRWVRLAME</sequence>
<dbReference type="PANTHER" id="PTHR42695:SF5">
    <property type="entry name" value="GLUTAMINE AMIDOTRANSFERASE YLR126C-RELATED"/>
    <property type="match status" value="1"/>
</dbReference>
<dbReference type="Pfam" id="PF00117">
    <property type="entry name" value="GATase"/>
    <property type="match status" value="1"/>
</dbReference>
<dbReference type="PANTHER" id="PTHR42695">
    <property type="entry name" value="GLUTAMINE AMIDOTRANSFERASE YLR126C-RELATED"/>
    <property type="match status" value="1"/>
</dbReference>
<keyword evidence="2" id="KW-0808">Transferase</keyword>
<keyword evidence="3" id="KW-1185">Reference proteome</keyword>
<feature type="domain" description="Glutamine amidotransferase" evidence="1">
    <location>
        <begin position="43"/>
        <end position="181"/>
    </location>
</feature>
<comment type="caution">
    <text evidence="2">The sequence shown here is derived from an EMBL/GenBank/DDBJ whole genome shotgun (WGS) entry which is preliminary data.</text>
</comment>
<dbReference type="InterPro" id="IPR044992">
    <property type="entry name" value="ChyE-like"/>
</dbReference>
<proteinExistence type="predicted"/>
<dbReference type="InterPro" id="IPR029062">
    <property type="entry name" value="Class_I_gatase-like"/>
</dbReference>
<gene>
    <name evidence="2" type="ORF">EDC22_106181</name>
</gene>
<dbReference type="EMBL" id="SMAK01000006">
    <property type="protein sequence ID" value="TCT09986.1"/>
    <property type="molecule type" value="Genomic_DNA"/>
</dbReference>
<dbReference type="RefSeq" id="WP_132806809.1">
    <property type="nucleotide sequence ID" value="NZ_SMAK01000006.1"/>
</dbReference>
<evidence type="ECO:0000313" key="3">
    <source>
        <dbReference type="Proteomes" id="UP000295678"/>
    </source>
</evidence>
<evidence type="ECO:0000259" key="1">
    <source>
        <dbReference type="Pfam" id="PF00117"/>
    </source>
</evidence>
<dbReference type="OrthoDB" id="9794816at2"/>
<dbReference type="GO" id="GO:0016740">
    <property type="term" value="F:transferase activity"/>
    <property type="evidence" value="ECO:0007669"/>
    <property type="project" value="UniProtKB-KW"/>
</dbReference>
<dbReference type="Proteomes" id="UP000295678">
    <property type="component" value="Unassembled WGS sequence"/>
</dbReference>
<name>A0A4R3M9U8_9HYPH</name>
<dbReference type="SUPFAM" id="SSF52317">
    <property type="entry name" value="Class I glutamine amidotransferase-like"/>
    <property type="match status" value="1"/>
</dbReference>
<dbReference type="CDD" id="cd01741">
    <property type="entry name" value="GATase1_1"/>
    <property type="match status" value="1"/>
</dbReference>
<keyword evidence="2" id="KW-0315">Glutamine amidotransferase</keyword>
<accession>A0A4R3M9U8</accession>